<sequence length="156" mass="18375">MWQKDHIKRMTSSILQMQMTLQQQCSTTYMSERYLRDSANINWTSWRFKETTDDTKIISCFGEAQQATNNRGKPTVQSVSGYQQQLQTLRMKSKMTVKIKDEEIAHVRGDHEWCCTKVHNQTRMTIHQLNSNVVVRWNSSCTSYTLFIVEEQKQPC</sequence>
<name>A0A915CDC8_PARUN</name>
<organism evidence="1 2">
    <name type="scientific">Parascaris univalens</name>
    <name type="common">Nematode worm</name>
    <dbReference type="NCBI Taxonomy" id="6257"/>
    <lineage>
        <taxon>Eukaryota</taxon>
        <taxon>Metazoa</taxon>
        <taxon>Ecdysozoa</taxon>
        <taxon>Nematoda</taxon>
        <taxon>Chromadorea</taxon>
        <taxon>Rhabditida</taxon>
        <taxon>Spirurina</taxon>
        <taxon>Ascaridomorpha</taxon>
        <taxon>Ascaridoidea</taxon>
        <taxon>Ascarididae</taxon>
        <taxon>Parascaris</taxon>
    </lineage>
</organism>
<accession>A0A915CDC8</accession>
<evidence type="ECO:0000313" key="1">
    <source>
        <dbReference type="Proteomes" id="UP000887569"/>
    </source>
</evidence>
<proteinExistence type="predicted"/>
<dbReference type="Proteomes" id="UP000887569">
    <property type="component" value="Unplaced"/>
</dbReference>
<dbReference type="WBParaSite" id="PgR132X_g009_t02">
    <property type="protein sequence ID" value="PgR132X_g009_t02"/>
    <property type="gene ID" value="PgR132X_g009"/>
</dbReference>
<protein>
    <submittedName>
        <fullName evidence="2">Uncharacterized protein</fullName>
    </submittedName>
</protein>
<dbReference type="AlphaFoldDB" id="A0A915CDC8"/>
<evidence type="ECO:0000313" key="2">
    <source>
        <dbReference type="WBParaSite" id="PgR132X_g009_t02"/>
    </source>
</evidence>
<keyword evidence="1" id="KW-1185">Reference proteome</keyword>
<reference evidence="2" key="1">
    <citation type="submission" date="2022-11" db="UniProtKB">
        <authorList>
            <consortium name="WormBaseParasite"/>
        </authorList>
    </citation>
    <scope>IDENTIFICATION</scope>
</reference>